<proteinExistence type="inferred from homology"/>
<dbReference type="EC" id="3.5.1.88" evidence="4"/>
<dbReference type="HAMAP" id="MF_00163">
    <property type="entry name" value="Pep_deformylase"/>
    <property type="match status" value="1"/>
</dbReference>
<dbReference type="PANTHER" id="PTHR10458:SF22">
    <property type="entry name" value="PEPTIDE DEFORMYLASE"/>
    <property type="match status" value="1"/>
</dbReference>
<feature type="active site" evidence="4">
    <location>
        <position position="146"/>
    </location>
</feature>
<sequence length="189" mass="21545">MVYPIVAYGDPILRKRAEDIEKDGLDVRKLSADMLETLFAIPGAGLAAPQIGQPVRLFVVDARALRDDEEDEEEAPQAPVGKVFINPQLLETDEDEGLFEEGCLSMPGFTARIFRPVSVKIRYFDTDWNEHIDEYEDRAASVIQHEYDHLEGKLFTDYLPPLKRQLLKKKLSDIVKGNVRVSYKMKFST</sequence>
<comment type="function">
    <text evidence="4">Removes the formyl group from the N-terminal Met of newly synthesized proteins. Requires at least a dipeptide for an efficient rate of reaction. N-terminal L-methionine is a prerequisite for activity but the enzyme has broad specificity at other positions.</text>
</comment>
<dbReference type="InterPro" id="IPR036821">
    <property type="entry name" value="Peptide_deformylase_sf"/>
</dbReference>
<dbReference type="EMBL" id="JBHTLP010000024">
    <property type="protein sequence ID" value="MFD1145023.1"/>
    <property type="molecule type" value="Genomic_DNA"/>
</dbReference>
<keyword evidence="4" id="KW-0408">Iron</keyword>
<dbReference type="PANTHER" id="PTHR10458">
    <property type="entry name" value="PEPTIDE DEFORMYLASE"/>
    <property type="match status" value="1"/>
</dbReference>
<dbReference type="NCBIfam" id="TIGR00079">
    <property type="entry name" value="pept_deformyl"/>
    <property type="match status" value="1"/>
</dbReference>
<gene>
    <name evidence="4 5" type="primary">def</name>
    <name evidence="5" type="ORF">ACFQ4C_28095</name>
</gene>
<feature type="binding site" evidence="4">
    <location>
        <position position="149"/>
    </location>
    <ligand>
        <name>Fe cation</name>
        <dbReference type="ChEBI" id="CHEBI:24875"/>
    </ligand>
</feature>
<dbReference type="Proteomes" id="UP001597116">
    <property type="component" value="Unassembled WGS sequence"/>
</dbReference>
<evidence type="ECO:0000256" key="1">
    <source>
        <dbReference type="ARBA" id="ARBA00010759"/>
    </source>
</evidence>
<evidence type="ECO:0000313" key="6">
    <source>
        <dbReference type="Proteomes" id="UP001597116"/>
    </source>
</evidence>
<dbReference type="GO" id="GO:0042586">
    <property type="term" value="F:peptide deformylase activity"/>
    <property type="evidence" value="ECO:0007669"/>
    <property type="project" value="UniProtKB-EC"/>
</dbReference>
<protein>
    <recommendedName>
        <fullName evidence="4">Peptide deformylase</fullName>
        <shortName evidence="4">PDF</shortName>
        <ecNumber evidence="4">3.5.1.88</ecNumber>
    </recommendedName>
    <alternativeName>
        <fullName evidence="4">Polypeptide deformylase</fullName>
    </alternativeName>
</protein>
<keyword evidence="3 4" id="KW-0378">Hydrolase</keyword>
<reference evidence="6" key="1">
    <citation type="journal article" date="2019" name="Int. J. Syst. Evol. Microbiol.">
        <title>The Global Catalogue of Microorganisms (GCM) 10K type strain sequencing project: providing services to taxonomists for standard genome sequencing and annotation.</title>
        <authorList>
            <consortium name="The Broad Institute Genomics Platform"/>
            <consortium name="The Broad Institute Genome Sequencing Center for Infectious Disease"/>
            <person name="Wu L."/>
            <person name="Ma J."/>
        </authorList>
    </citation>
    <scope>NUCLEOTIDE SEQUENCE [LARGE SCALE GENOMIC DNA]</scope>
    <source>
        <strain evidence="6">CCUG 55608</strain>
    </source>
</reference>
<dbReference type="NCBIfam" id="NF001159">
    <property type="entry name" value="PRK00150.1-3"/>
    <property type="match status" value="1"/>
</dbReference>
<dbReference type="Gene3D" id="3.90.45.10">
    <property type="entry name" value="Peptide deformylase"/>
    <property type="match status" value="1"/>
</dbReference>
<keyword evidence="6" id="KW-1185">Reference proteome</keyword>
<dbReference type="CDD" id="cd00487">
    <property type="entry name" value="Pep_deformylase"/>
    <property type="match status" value="1"/>
</dbReference>
<dbReference type="Pfam" id="PF01327">
    <property type="entry name" value="Pep_deformylase"/>
    <property type="match status" value="1"/>
</dbReference>
<evidence type="ECO:0000256" key="3">
    <source>
        <dbReference type="ARBA" id="ARBA00022801"/>
    </source>
</evidence>
<comment type="catalytic activity">
    <reaction evidence="4">
        <text>N-terminal N-formyl-L-methionyl-[peptide] + H2O = N-terminal L-methionyl-[peptide] + formate</text>
        <dbReference type="Rhea" id="RHEA:24420"/>
        <dbReference type="Rhea" id="RHEA-COMP:10639"/>
        <dbReference type="Rhea" id="RHEA-COMP:10640"/>
        <dbReference type="ChEBI" id="CHEBI:15377"/>
        <dbReference type="ChEBI" id="CHEBI:15740"/>
        <dbReference type="ChEBI" id="CHEBI:49298"/>
        <dbReference type="ChEBI" id="CHEBI:64731"/>
        <dbReference type="EC" id="3.5.1.88"/>
    </reaction>
</comment>
<evidence type="ECO:0000256" key="4">
    <source>
        <dbReference type="HAMAP-Rule" id="MF_00163"/>
    </source>
</evidence>
<dbReference type="PIRSF" id="PIRSF004749">
    <property type="entry name" value="Pep_def"/>
    <property type="match status" value="1"/>
</dbReference>
<comment type="caution">
    <text evidence="5">The sequence shown here is derived from an EMBL/GenBank/DDBJ whole genome shotgun (WGS) entry which is preliminary data.</text>
</comment>
<dbReference type="InterPro" id="IPR023635">
    <property type="entry name" value="Peptide_deformylase"/>
</dbReference>
<evidence type="ECO:0000256" key="2">
    <source>
        <dbReference type="ARBA" id="ARBA00022723"/>
    </source>
</evidence>
<keyword evidence="2 4" id="KW-0479">Metal-binding</keyword>
<name>A0ABW3QKU3_9BACT</name>
<dbReference type="SUPFAM" id="SSF56420">
    <property type="entry name" value="Peptide deformylase"/>
    <property type="match status" value="1"/>
</dbReference>
<evidence type="ECO:0000313" key="5">
    <source>
        <dbReference type="EMBL" id="MFD1145023.1"/>
    </source>
</evidence>
<dbReference type="PRINTS" id="PR01576">
    <property type="entry name" value="PDEFORMYLASE"/>
</dbReference>
<organism evidence="5 6">
    <name type="scientific">Larkinella insperata</name>
    <dbReference type="NCBI Taxonomy" id="332158"/>
    <lineage>
        <taxon>Bacteria</taxon>
        <taxon>Pseudomonadati</taxon>
        <taxon>Bacteroidota</taxon>
        <taxon>Cytophagia</taxon>
        <taxon>Cytophagales</taxon>
        <taxon>Spirosomataceae</taxon>
        <taxon>Larkinella</taxon>
    </lineage>
</organism>
<feature type="binding site" evidence="4">
    <location>
        <position position="145"/>
    </location>
    <ligand>
        <name>Fe cation</name>
        <dbReference type="ChEBI" id="CHEBI:24875"/>
    </ligand>
</feature>
<accession>A0ABW3QKU3</accession>
<dbReference type="RefSeq" id="WP_265994085.1">
    <property type="nucleotide sequence ID" value="NZ_CP110973.1"/>
</dbReference>
<comment type="similarity">
    <text evidence="1 4">Belongs to the polypeptide deformylase family.</text>
</comment>
<keyword evidence="4" id="KW-0648">Protein biosynthesis</keyword>
<feature type="binding site" evidence="4">
    <location>
        <position position="103"/>
    </location>
    <ligand>
        <name>Fe cation</name>
        <dbReference type="ChEBI" id="CHEBI:24875"/>
    </ligand>
</feature>
<comment type="cofactor">
    <cofactor evidence="4">
        <name>Fe(2+)</name>
        <dbReference type="ChEBI" id="CHEBI:29033"/>
    </cofactor>
    <text evidence="4">Binds 1 Fe(2+) ion.</text>
</comment>